<gene>
    <name evidence="2" type="ORF">PPROV_000155600</name>
</gene>
<feature type="transmembrane region" description="Helical" evidence="1">
    <location>
        <begin position="88"/>
        <end position="110"/>
    </location>
</feature>
<organism evidence="2 3">
    <name type="scientific">Pycnococcus provasolii</name>
    <dbReference type="NCBI Taxonomy" id="41880"/>
    <lineage>
        <taxon>Eukaryota</taxon>
        <taxon>Viridiplantae</taxon>
        <taxon>Chlorophyta</taxon>
        <taxon>Pseudoscourfieldiophyceae</taxon>
        <taxon>Pseudoscourfieldiales</taxon>
        <taxon>Pycnococcaceae</taxon>
        <taxon>Pycnococcus</taxon>
    </lineage>
</organism>
<dbReference type="EMBL" id="BNJQ01000004">
    <property type="protein sequence ID" value="GHP02801.1"/>
    <property type="molecule type" value="Genomic_DNA"/>
</dbReference>
<evidence type="ECO:0000313" key="2">
    <source>
        <dbReference type="EMBL" id="GHP02801.1"/>
    </source>
</evidence>
<reference evidence="2" key="1">
    <citation type="submission" date="2020-10" db="EMBL/GenBank/DDBJ databases">
        <title>Unveiling of a novel bifunctional photoreceptor, Dualchrome1, isolated from a cosmopolitan green alga.</title>
        <authorList>
            <person name="Suzuki S."/>
            <person name="Kawachi M."/>
        </authorList>
    </citation>
    <scope>NUCLEOTIDE SEQUENCE</scope>
    <source>
        <strain evidence="2">NIES 2893</strain>
    </source>
</reference>
<name>A0A830HB34_9CHLO</name>
<keyword evidence="1" id="KW-0472">Membrane</keyword>
<sequence length="286" mass="32468">MPPSNQPPSVVLIGSKAIKLKRFTKYERCPDGTASSDEAPCEAGANAADALADLRVKFNFQSDGGIHPAIDFRTIPLDHYFDGSSERLILFAVDVFIATVSFVLCLNSLLNFLLYMRDLSNAEIKRETGVIVRRTFTIGVWDVARETTNFVAPALLVVGYSMRFTFNFRFSEQLSYDSSYRWYDQESADARILLPKRRGDAPAPLEGYPLGAFRHQLSRDASEAQTFVDFLQNVDNMGMLYYTYSMMQFPIVMLIIANISRLTHRWDWRRILSKKSLSNSTIGPRQ</sequence>
<evidence type="ECO:0000256" key="1">
    <source>
        <dbReference type="SAM" id="Phobius"/>
    </source>
</evidence>
<keyword evidence="1" id="KW-0812">Transmembrane</keyword>
<proteinExistence type="predicted"/>
<keyword evidence="1" id="KW-1133">Transmembrane helix</keyword>
<dbReference type="AlphaFoldDB" id="A0A830HB34"/>
<feature type="transmembrane region" description="Helical" evidence="1">
    <location>
        <begin position="239"/>
        <end position="260"/>
    </location>
</feature>
<protein>
    <submittedName>
        <fullName evidence="2">Uncharacterized protein</fullName>
    </submittedName>
</protein>
<comment type="caution">
    <text evidence="2">The sequence shown here is derived from an EMBL/GenBank/DDBJ whole genome shotgun (WGS) entry which is preliminary data.</text>
</comment>
<evidence type="ECO:0000313" key="3">
    <source>
        <dbReference type="Proteomes" id="UP000660262"/>
    </source>
</evidence>
<accession>A0A830HB34</accession>
<dbReference type="Proteomes" id="UP000660262">
    <property type="component" value="Unassembled WGS sequence"/>
</dbReference>
<keyword evidence="3" id="KW-1185">Reference proteome</keyword>